<evidence type="ECO:0000313" key="2">
    <source>
        <dbReference type="Proteomes" id="UP000006794"/>
    </source>
</evidence>
<sequence length="162" mass="17089">MGFSTSGAIIVILIGVLVAFSAIVPTVFNITSTTGDAFSAKNDQFREQANSEIVIESFETESTVDAVVNVTNDGARSLSVERTDVVVNGEYYPTNDSDAETAIITNDSTRSSSDVWLPGTVLQIEIDNSKLESDSEITGDGDRVKITTERGIAATAEISGGS</sequence>
<reference evidence="1 2" key="1">
    <citation type="journal article" date="2012" name="Stand. Genomic Sci.">
        <title>Complete genome sequence of Halopiger xanaduensis type strain (SH-6(T)).</title>
        <authorList>
            <person name="Anderson I."/>
            <person name="Tindall B.J."/>
            <person name="Rohde M."/>
            <person name="Lucas S."/>
            <person name="Han J."/>
            <person name="Lapidus A."/>
            <person name="Cheng J.F."/>
            <person name="Goodwin L."/>
            <person name="Pitluck S."/>
            <person name="Peters L."/>
            <person name="Pati A."/>
            <person name="Mikhailova N."/>
            <person name="Pagani I."/>
            <person name="Teshima H."/>
            <person name="Han C."/>
            <person name="Tapia R."/>
            <person name="Land M."/>
            <person name="Woyke T."/>
            <person name="Klenk H.P."/>
            <person name="Kyrpides N."/>
            <person name="Ivanova N."/>
        </authorList>
    </citation>
    <scope>NUCLEOTIDE SEQUENCE [LARGE SCALE GENOMIC DNA]</scope>
    <source>
        <strain evidence="2">DSM 18323 / JCM 14033 / SH-6</strain>
    </source>
</reference>
<dbReference type="KEGG" id="hxa:Halxa_3527"/>
<protein>
    <submittedName>
        <fullName evidence="1">Flagellin</fullName>
    </submittedName>
</protein>
<dbReference type="AlphaFoldDB" id="F8DA66"/>
<dbReference type="Proteomes" id="UP000006794">
    <property type="component" value="Chromosome"/>
</dbReference>
<dbReference type="Pfam" id="PF01917">
    <property type="entry name" value="Flagellin_arch-type"/>
    <property type="match status" value="1"/>
</dbReference>
<keyword evidence="1" id="KW-0966">Cell projection</keyword>
<dbReference type="HOGENOM" id="CLU_145174_0_0_2"/>
<dbReference type="eggNOG" id="arCOG01824">
    <property type="taxonomic scope" value="Archaea"/>
</dbReference>
<dbReference type="GO" id="GO:0005198">
    <property type="term" value="F:structural molecule activity"/>
    <property type="evidence" value="ECO:0007669"/>
    <property type="project" value="InterPro"/>
</dbReference>
<dbReference type="GO" id="GO:0097588">
    <property type="term" value="P:archaeal or bacterial-type flagellum-dependent cell motility"/>
    <property type="evidence" value="ECO:0007669"/>
    <property type="project" value="InterPro"/>
</dbReference>
<organism evidence="1 2">
    <name type="scientific">Halopiger xanaduensis (strain DSM 18323 / JCM 14033 / SH-6)</name>
    <dbReference type="NCBI Taxonomy" id="797210"/>
    <lineage>
        <taxon>Archaea</taxon>
        <taxon>Methanobacteriati</taxon>
        <taxon>Methanobacteriota</taxon>
        <taxon>Stenosarchaea group</taxon>
        <taxon>Halobacteria</taxon>
        <taxon>Halobacteriales</taxon>
        <taxon>Natrialbaceae</taxon>
        <taxon>Halopiger</taxon>
    </lineage>
</organism>
<keyword evidence="1" id="KW-0282">Flagellum</keyword>
<dbReference type="OrthoDB" id="62189at2157"/>
<name>F8DA66_HALXS</name>
<keyword evidence="1" id="KW-0969">Cilium</keyword>
<accession>F8DA66</accession>
<gene>
    <name evidence="1" type="ordered locus">Halxa_3527</name>
</gene>
<dbReference type="InterPro" id="IPR002774">
    <property type="entry name" value="Flagellin_arc-type"/>
</dbReference>
<dbReference type="STRING" id="797210.Halxa_3527"/>
<evidence type="ECO:0000313" key="1">
    <source>
        <dbReference type="EMBL" id="AEH38138.1"/>
    </source>
</evidence>
<proteinExistence type="predicted"/>
<dbReference type="EMBL" id="CP002839">
    <property type="protein sequence ID" value="AEH38138.1"/>
    <property type="molecule type" value="Genomic_DNA"/>
</dbReference>
<keyword evidence="2" id="KW-1185">Reference proteome</keyword>